<organism evidence="1 2">
    <name type="scientific">Ignelater luminosus</name>
    <name type="common">Cucubano</name>
    <name type="synonym">Pyrophorus luminosus</name>
    <dbReference type="NCBI Taxonomy" id="2038154"/>
    <lineage>
        <taxon>Eukaryota</taxon>
        <taxon>Metazoa</taxon>
        <taxon>Ecdysozoa</taxon>
        <taxon>Arthropoda</taxon>
        <taxon>Hexapoda</taxon>
        <taxon>Insecta</taxon>
        <taxon>Pterygota</taxon>
        <taxon>Neoptera</taxon>
        <taxon>Endopterygota</taxon>
        <taxon>Coleoptera</taxon>
        <taxon>Polyphaga</taxon>
        <taxon>Elateriformia</taxon>
        <taxon>Elateroidea</taxon>
        <taxon>Elateridae</taxon>
        <taxon>Agrypninae</taxon>
        <taxon>Pyrophorini</taxon>
        <taxon>Ignelater</taxon>
    </lineage>
</organism>
<protein>
    <submittedName>
        <fullName evidence="1">Uncharacterized protein</fullName>
    </submittedName>
</protein>
<dbReference type="AlphaFoldDB" id="A0A8K0C4S3"/>
<sequence>GRESIENDLRGRRPTDVTNSDVCRRTKAIVLKDRGLKVPTIIRALTISESSVLTAVSKVLLSSVTAHPRRGSCVRACIPPLAGRLTAVVFYDWRGIILIEYIPNGTTITDTATHSKSQKINHRIVLILPHLNVFRLFKEHLRRRRFANDNELKEIVGVYFKD</sequence>
<dbReference type="EMBL" id="VTPC01091254">
    <property type="protein sequence ID" value="KAF2878929.1"/>
    <property type="molecule type" value="Genomic_DNA"/>
</dbReference>
<comment type="caution">
    <text evidence="1">The sequence shown here is derived from an EMBL/GenBank/DDBJ whole genome shotgun (WGS) entry which is preliminary data.</text>
</comment>
<name>A0A8K0C4S3_IGNLU</name>
<evidence type="ECO:0000313" key="2">
    <source>
        <dbReference type="Proteomes" id="UP000801492"/>
    </source>
</evidence>
<evidence type="ECO:0000313" key="1">
    <source>
        <dbReference type="EMBL" id="KAF2878929.1"/>
    </source>
</evidence>
<proteinExistence type="predicted"/>
<gene>
    <name evidence="1" type="ORF">ILUMI_27233</name>
</gene>
<dbReference type="OrthoDB" id="10017160at2759"/>
<keyword evidence="2" id="KW-1185">Reference proteome</keyword>
<feature type="non-terminal residue" evidence="1">
    <location>
        <position position="1"/>
    </location>
</feature>
<accession>A0A8K0C4S3</accession>
<reference evidence="1" key="1">
    <citation type="submission" date="2019-08" db="EMBL/GenBank/DDBJ databases">
        <title>The genome of the North American firefly Photinus pyralis.</title>
        <authorList>
            <consortium name="Photinus pyralis genome working group"/>
            <person name="Fallon T.R."/>
            <person name="Sander Lower S.E."/>
            <person name="Weng J.-K."/>
        </authorList>
    </citation>
    <scope>NUCLEOTIDE SEQUENCE</scope>
    <source>
        <strain evidence="1">TRF0915ILg1</strain>
        <tissue evidence="1">Whole body</tissue>
    </source>
</reference>
<dbReference type="Proteomes" id="UP000801492">
    <property type="component" value="Unassembled WGS sequence"/>
</dbReference>